<feature type="region of interest" description="Disordered" evidence="1">
    <location>
        <begin position="110"/>
        <end position="160"/>
    </location>
</feature>
<name>A0A9X7IN16_9MYCO</name>
<comment type="caution">
    <text evidence="2">The sequence shown here is derived from an EMBL/GenBank/DDBJ whole genome shotgun (WGS) entry which is preliminary data.</text>
</comment>
<feature type="compositionally biased region" description="Pro residues" evidence="1">
    <location>
        <begin position="1"/>
        <end position="18"/>
    </location>
</feature>
<dbReference type="AlphaFoldDB" id="A0A9X7IN16"/>
<gene>
    <name evidence="2" type="ORF">C5U48_11610</name>
</gene>
<sequence length="178" mass="18458">PPAPAPAPPPAAAPPAPAPAAGVTPGEPDAAAVRAMWTTVRDKVRQRSRTTEVMLAGATVRTVDGNTLVLSHESAPLARRLSEQRNADVIIEALKDALGVNWRVRCEAGGPAAPDAGQSAAPAQVDMESARRADEEAMLAEALENTADASGAPPRRDPEEVALELLQNELGARRISGD</sequence>
<feature type="region of interest" description="Disordered" evidence="1">
    <location>
        <begin position="1"/>
        <end position="27"/>
    </location>
</feature>
<keyword evidence="3" id="KW-1185">Reference proteome</keyword>
<evidence type="ECO:0000256" key="1">
    <source>
        <dbReference type="SAM" id="MobiDB-lite"/>
    </source>
</evidence>
<evidence type="ECO:0000313" key="3">
    <source>
        <dbReference type="Proteomes" id="UP000237911"/>
    </source>
</evidence>
<feature type="compositionally biased region" description="Low complexity" evidence="1">
    <location>
        <begin position="110"/>
        <end position="123"/>
    </location>
</feature>
<evidence type="ECO:0000313" key="2">
    <source>
        <dbReference type="EMBL" id="PQM52078.1"/>
    </source>
</evidence>
<accession>A0A9X7IN16</accession>
<protein>
    <submittedName>
        <fullName evidence="2">DNA polymerase III subunit gamma/tau</fullName>
    </submittedName>
</protein>
<organism evidence="2 3">
    <name type="scientific">Mycolicibacter virginiensis</name>
    <dbReference type="NCBI Taxonomy" id="1795032"/>
    <lineage>
        <taxon>Bacteria</taxon>
        <taxon>Bacillati</taxon>
        <taxon>Actinomycetota</taxon>
        <taxon>Actinomycetes</taxon>
        <taxon>Mycobacteriales</taxon>
        <taxon>Mycobacteriaceae</taxon>
        <taxon>Mycolicibacter</taxon>
    </lineage>
</organism>
<dbReference type="EMBL" id="PUEV01000053">
    <property type="protein sequence ID" value="PQM52078.1"/>
    <property type="molecule type" value="Genomic_DNA"/>
</dbReference>
<reference evidence="2 3" key="1">
    <citation type="submission" date="2018-02" db="EMBL/GenBank/DDBJ databases">
        <title>Draft genome sequence of Mycobacterium virginiense isolated from mud of a swine farm in Japan.</title>
        <authorList>
            <person name="Ohya K."/>
        </authorList>
    </citation>
    <scope>NUCLEOTIDE SEQUENCE [LARGE SCALE GENOMIC DNA]</scope>
    <source>
        <strain evidence="2 3">GF75</strain>
    </source>
</reference>
<proteinExistence type="predicted"/>
<feature type="non-terminal residue" evidence="2">
    <location>
        <position position="1"/>
    </location>
</feature>
<dbReference type="Proteomes" id="UP000237911">
    <property type="component" value="Unassembled WGS sequence"/>
</dbReference>